<feature type="compositionally biased region" description="Low complexity" evidence="2">
    <location>
        <begin position="330"/>
        <end position="347"/>
    </location>
</feature>
<comment type="caution">
    <text evidence="4">The sequence shown here is derived from an EMBL/GenBank/DDBJ whole genome shotgun (WGS) entry which is preliminary data.</text>
</comment>
<dbReference type="Proteomes" id="UP000295418">
    <property type="component" value="Unassembled WGS sequence"/>
</dbReference>
<evidence type="ECO:0000259" key="3">
    <source>
        <dbReference type="PROSITE" id="PS50198"/>
    </source>
</evidence>
<dbReference type="EMBL" id="SKFG01000044">
    <property type="protein sequence ID" value="TCZ70529.1"/>
    <property type="molecule type" value="Genomic_DNA"/>
</dbReference>
<dbReference type="SUPFAM" id="SSF54534">
    <property type="entry name" value="FKBP-like"/>
    <property type="match status" value="1"/>
</dbReference>
<protein>
    <submittedName>
        <fullName evidence="4">Peptidylprolyl isomerase</fullName>
    </submittedName>
</protein>
<keyword evidence="1 4" id="KW-0413">Isomerase</keyword>
<dbReference type="PROSITE" id="PS50198">
    <property type="entry name" value="PPIC_PPIASE_2"/>
    <property type="match status" value="1"/>
</dbReference>
<dbReference type="InterPro" id="IPR027304">
    <property type="entry name" value="Trigger_fact/SurA_dom_sf"/>
</dbReference>
<reference evidence="4 5" key="1">
    <citation type="submission" date="2019-03" db="EMBL/GenBank/DDBJ databases">
        <authorList>
            <person name="Kim M.K.M."/>
        </authorList>
    </citation>
    <scope>NUCLEOTIDE SEQUENCE [LARGE SCALE GENOMIC DNA]</scope>
    <source>
        <strain evidence="4 5">18JY21-1</strain>
    </source>
</reference>
<keyword evidence="1" id="KW-0697">Rotamase</keyword>
<dbReference type="PANTHER" id="PTHR47245:SF2">
    <property type="entry name" value="PEPTIDYL-PROLYL CIS-TRANS ISOMERASE HP_0175-RELATED"/>
    <property type="match status" value="1"/>
</dbReference>
<dbReference type="GO" id="GO:0003755">
    <property type="term" value="F:peptidyl-prolyl cis-trans isomerase activity"/>
    <property type="evidence" value="ECO:0007669"/>
    <property type="project" value="UniProtKB-KW"/>
</dbReference>
<dbReference type="RefSeq" id="WP_132420421.1">
    <property type="nucleotide sequence ID" value="NZ_SKFG01000044.1"/>
</dbReference>
<dbReference type="Pfam" id="PF13616">
    <property type="entry name" value="Rotamase_3"/>
    <property type="match status" value="1"/>
</dbReference>
<dbReference type="OrthoDB" id="14196at2"/>
<sequence length="353" mass="39109">MFQSKQSRWVIALIAVIMAVSVLGGCGKSNKVLATYKDNSEVTQAEFDTFLNVNGALNPQYKQVMDDPTIRNYMLEQYIGYKMLAARADDAMKAEADKLVNTQMEQIKLFLGAQEGGLDKQLKDNKIKLEDIENLMKWSFYSVAVEEKEITDEQIKAEYDNMLTEDKHYFDVTTVRHILIGVKDTVKDPTGKTDLRTFDEALARAKEVEDKLKAGGDFDALAKEYSDDPGSKDKGGKYENLNYGDMNNMVPEWKDAAMSLPVGQLSGPVKTDYGYHIIRVDSRKVSTVDEMKDSIRSGLAQMKVQDFVEKEVPGLILTNNLPSPTPEPSATPAASTTPAPATESPAPTATPNP</sequence>
<dbReference type="Gene3D" id="3.10.50.40">
    <property type="match status" value="1"/>
</dbReference>
<proteinExistence type="predicted"/>
<accession>A0A4R4DZY5</accession>
<evidence type="ECO:0000313" key="4">
    <source>
        <dbReference type="EMBL" id="TCZ70529.1"/>
    </source>
</evidence>
<evidence type="ECO:0000256" key="1">
    <source>
        <dbReference type="PROSITE-ProRule" id="PRU00278"/>
    </source>
</evidence>
<gene>
    <name evidence="4" type="ORF">E0485_23130</name>
</gene>
<evidence type="ECO:0000313" key="5">
    <source>
        <dbReference type="Proteomes" id="UP000295418"/>
    </source>
</evidence>
<dbReference type="SUPFAM" id="SSF109998">
    <property type="entry name" value="Triger factor/SurA peptide-binding domain-like"/>
    <property type="match status" value="1"/>
</dbReference>
<dbReference type="InterPro" id="IPR050245">
    <property type="entry name" value="PrsA_foldase"/>
</dbReference>
<feature type="domain" description="PpiC" evidence="3">
    <location>
        <begin position="170"/>
        <end position="282"/>
    </location>
</feature>
<feature type="region of interest" description="Disordered" evidence="2">
    <location>
        <begin position="318"/>
        <end position="353"/>
    </location>
</feature>
<keyword evidence="5" id="KW-1185">Reference proteome</keyword>
<dbReference type="PANTHER" id="PTHR47245">
    <property type="entry name" value="PEPTIDYLPROLYL ISOMERASE"/>
    <property type="match status" value="1"/>
</dbReference>
<name>A0A4R4DZY5_9BACL</name>
<dbReference type="InterPro" id="IPR000297">
    <property type="entry name" value="PPIase_PpiC"/>
</dbReference>
<dbReference type="AlphaFoldDB" id="A0A4R4DZY5"/>
<evidence type="ECO:0000256" key="2">
    <source>
        <dbReference type="SAM" id="MobiDB-lite"/>
    </source>
</evidence>
<dbReference type="PROSITE" id="PS51257">
    <property type="entry name" value="PROKAR_LIPOPROTEIN"/>
    <property type="match status" value="1"/>
</dbReference>
<dbReference type="InterPro" id="IPR046357">
    <property type="entry name" value="PPIase_dom_sf"/>
</dbReference>
<organism evidence="4 5">
    <name type="scientific">Paenibacillus albiflavus</name>
    <dbReference type="NCBI Taxonomy" id="2545760"/>
    <lineage>
        <taxon>Bacteria</taxon>
        <taxon>Bacillati</taxon>
        <taxon>Bacillota</taxon>
        <taxon>Bacilli</taxon>
        <taxon>Bacillales</taxon>
        <taxon>Paenibacillaceae</taxon>
        <taxon>Paenibacillus</taxon>
    </lineage>
</organism>